<evidence type="ECO:0000256" key="4">
    <source>
        <dbReference type="ARBA" id="ARBA00022679"/>
    </source>
</evidence>
<dbReference type="STRING" id="65393.PCC7424_2028"/>
<evidence type="ECO:0000313" key="8">
    <source>
        <dbReference type="Proteomes" id="UP000002384"/>
    </source>
</evidence>
<dbReference type="GO" id="GO:0043565">
    <property type="term" value="F:sequence-specific DNA binding"/>
    <property type="evidence" value="ECO:0007669"/>
    <property type="project" value="TreeGrafter"/>
</dbReference>
<dbReference type="HOGENOM" id="CLU_063430_6_0_3"/>
<dbReference type="eggNOG" id="COG0338">
    <property type="taxonomic scope" value="Bacteria"/>
</dbReference>
<dbReference type="KEGG" id="cyc:PCC7424_2028"/>
<dbReference type="InterPro" id="IPR023095">
    <property type="entry name" value="Ade_MeTrfase_dom_2"/>
</dbReference>
<dbReference type="Proteomes" id="UP000002384">
    <property type="component" value="Chromosome"/>
</dbReference>
<dbReference type="Pfam" id="PF02086">
    <property type="entry name" value="MethyltransfD12"/>
    <property type="match status" value="1"/>
</dbReference>
<comment type="similarity">
    <text evidence="1">Belongs to the N(4)/N(6)-methyltransferase family.</text>
</comment>
<proteinExistence type="inferred from homology"/>
<dbReference type="GO" id="GO:0009007">
    <property type="term" value="F:site-specific DNA-methyltransferase (adenine-specific) activity"/>
    <property type="evidence" value="ECO:0007669"/>
    <property type="project" value="UniProtKB-EC"/>
</dbReference>
<evidence type="ECO:0000256" key="6">
    <source>
        <dbReference type="ARBA" id="ARBA00047942"/>
    </source>
</evidence>
<dbReference type="EMBL" id="CP001291">
    <property type="protein sequence ID" value="ACK70458.1"/>
    <property type="molecule type" value="Genomic_DNA"/>
</dbReference>
<keyword evidence="5" id="KW-0949">S-adenosyl-L-methionine</keyword>
<dbReference type="NCBIfam" id="TIGR00571">
    <property type="entry name" value="dam"/>
    <property type="match status" value="1"/>
</dbReference>
<gene>
    <name evidence="7" type="ordered locus">PCC7424_2028</name>
</gene>
<dbReference type="PIRSF" id="PIRSF000398">
    <property type="entry name" value="M_m6A_EcoRV"/>
    <property type="match status" value="1"/>
</dbReference>
<dbReference type="REBASE" id="19537">
    <property type="entry name" value="M.Csp7424ORF2028P"/>
</dbReference>
<dbReference type="AlphaFoldDB" id="B7KF02"/>
<reference evidence="8" key="1">
    <citation type="journal article" date="2011" name="MBio">
        <title>Novel metabolic attributes of the genus Cyanothece, comprising a group of unicellular nitrogen-fixing Cyanobacteria.</title>
        <authorList>
            <person name="Bandyopadhyay A."/>
            <person name="Elvitigala T."/>
            <person name="Welsh E."/>
            <person name="Stockel J."/>
            <person name="Liberton M."/>
            <person name="Min H."/>
            <person name="Sherman L.A."/>
            <person name="Pakrasi H.B."/>
        </authorList>
    </citation>
    <scope>NUCLEOTIDE SEQUENCE [LARGE SCALE GENOMIC DNA]</scope>
    <source>
        <strain evidence="8">PCC 7424</strain>
    </source>
</reference>
<name>B7KF02_GLOC7</name>
<dbReference type="SUPFAM" id="SSF53335">
    <property type="entry name" value="S-adenosyl-L-methionine-dependent methyltransferases"/>
    <property type="match status" value="1"/>
</dbReference>
<comment type="catalytic activity">
    <reaction evidence="6">
        <text>a 2'-deoxyadenosine in DNA + S-adenosyl-L-methionine = an N(6)-methyl-2'-deoxyadenosine in DNA + S-adenosyl-L-homocysteine + H(+)</text>
        <dbReference type="Rhea" id="RHEA:15197"/>
        <dbReference type="Rhea" id="RHEA-COMP:12418"/>
        <dbReference type="Rhea" id="RHEA-COMP:12419"/>
        <dbReference type="ChEBI" id="CHEBI:15378"/>
        <dbReference type="ChEBI" id="CHEBI:57856"/>
        <dbReference type="ChEBI" id="CHEBI:59789"/>
        <dbReference type="ChEBI" id="CHEBI:90615"/>
        <dbReference type="ChEBI" id="CHEBI:90616"/>
        <dbReference type="EC" id="2.1.1.72"/>
    </reaction>
</comment>
<dbReference type="RefSeq" id="WP_015954064.1">
    <property type="nucleotide sequence ID" value="NC_011729.1"/>
</dbReference>
<dbReference type="PRINTS" id="PR00505">
    <property type="entry name" value="D12N6MTFRASE"/>
</dbReference>
<dbReference type="GO" id="GO:1904047">
    <property type="term" value="F:S-adenosyl-L-methionine binding"/>
    <property type="evidence" value="ECO:0007669"/>
    <property type="project" value="TreeGrafter"/>
</dbReference>
<evidence type="ECO:0000256" key="2">
    <source>
        <dbReference type="ARBA" id="ARBA00011900"/>
    </source>
</evidence>
<dbReference type="InterPro" id="IPR029063">
    <property type="entry name" value="SAM-dependent_MTases_sf"/>
</dbReference>
<dbReference type="Gene3D" id="3.40.50.150">
    <property type="entry name" value="Vaccinia Virus protein VP39"/>
    <property type="match status" value="1"/>
</dbReference>
<evidence type="ECO:0000256" key="5">
    <source>
        <dbReference type="ARBA" id="ARBA00022691"/>
    </source>
</evidence>
<evidence type="ECO:0000256" key="1">
    <source>
        <dbReference type="ARBA" id="ARBA00006594"/>
    </source>
</evidence>
<dbReference type="PANTHER" id="PTHR30481">
    <property type="entry name" value="DNA ADENINE METHYLASE"/>
    <property type="match status" value="1"/>
</dbReference>
<dbReference type="GO" id="GO:0009307">
    <property type="term" value="P:DNA restriction-modification system"/>
    <property type="evidence" value="ECO:0007669"/>
    <property type="project" value="InterPro"/>
</dbReference>
<organism evidence="7 8">
    <name type="scientific">Gloeothece citriformis (strain PCC 7424)</name>
    <name type="common">Cyanothece sp. (strain PCC 7424)</name>
    <dbReference type="NCBI Taxonomy" id="65393"/>
    <lineage>
        <taxon>Bacteria</taxon>
        <taxon>Bacillati</taxon>
        <taxon>Cyanobacteriota</taxon>
        <taxon>Cyanophyceae</taxon>
        <taxon>Oscillatoriophycideae</taxon>
        <taxon>Chroococcales</taxon>
        <taxon>Aphanothecaceae</taxon>
        <taxon>Gloeothece</taxon>
        <taxon>Gloeothece citriformis</taxon>
    </lineage>
</organism>
<sequence>MTKQLSLKKTPLRYPGGKSRGIKTISQYLPQKFSEYREPFIGGGSVFIYLKQIYPDLKFWINDLNPELYLFWKIAQSNLSDLIQEITHIKNNRQEGKKIFEELTTVNLDNLSELERAVRFFVLNRITFSGTVESGGFSEQAFQKRFTESSIKRLEQLEIILKDVKMTNLDYREVLLEPGENIFTFLDPPYLAATPSRLYGKDGNLHTSFDHKRFANTMKHCQHQWLITYDNSPEIKTDFADFNIIEWELQYGMNNYKQGKADKGKELIITNYPVTIKQDHPKIEQLSLDLFF</sequence>
<dbReference type="Gene3D" id="1.10.1020.10">
    <property type="entry name" value="Adenine-specific Methyltransferase, Domain 2"/>
    <property type="match status" value="1"/>
</dbReference>
<keyword evidence="8" id="KW-1185">Reference proteome</keyword>
<evidence type="ECO:0000313" key="7">
    <source>
        <dbReference type="EMBL" id="ACK70458.1"/>
    </source>
</evidence>
<dbReference type="GO" id="GO:0032259">
    <property type="term" value="P:methylation"/>
    <property type="evidence" value="ECO:0007669"/>
    <property type="project" value="UniProtKB-KW"/>
</dbReference>
<dbReference type="InterPro" id="IPR012327">
    <property type="entry name" value="MeTrfase_D12"/>
</dbReference>
<protein>
    <recommendedName>
        <fullName evidence="2">site-specific DNA-methyltransferase (adenine-specific)</fullName>
        <ecNumber evidence="2">2.1.1.72</ecNumber>
    </recommendedName>
</protein>
<dbReference type="InterPro" id="IPR012263">
    <property type="entry name" value="M_m6A_EcoRV"/>
</dbReference>
<dbReference type="PANTHER" id="PTHR30481:SF2">
    <property type="entry name" value="SITE-SPECIFIC DNA-METHYLTRANSFERASE (ADENINE-SPECIFIC)"/>
    <property type="match status" value="1"/>
</dbReference>
<dbReference type="EC" id="2.1.1.72" evidence="2"/>
<dbReference type="GO" id="GO:0006298">
    <property type="term" value="P:mismatch repair"/>
    <property type="evidence" value="ECO:0007669"/>
    <property type="project" value="TreeGrafter"/>
</dbReference>
<keyword evidence="4 7" id="KW-0808">Transferase</keyword>
<dbReference type="OrthoDB" id="9805629at2"/>
<keyword evidence="3 7" id="KW-0489">Methyltransferase</keyword>
<evidence type="ECO:0000256" key="3">
    <source>
        <dbReference type="ARBA" id="ARBA00022603"/>
    </source>
</evidence>
<accession>B7KF02</accession>